<dbReference type="EMBL" id="JAUCMV010000004">
    <property type="protein sequence ID" value="KAK0400998.1"/>
    <property type="molecule type" value="Genomic_DNA"/>
</dbReference>
<sequence>MVCIVITMNHGAAYSVVSIATFKPYNTAAKRLIKRLLRRNPKRIFIISDPIAKTMNLTSAMMVASRSPQYSTH</sequence>
<dbReference type="AlphaFoldDB" id="A0AA39LKY3"/>
<accession>A0AA39LKY3</accession>
<proteinExistence type="predicted"/>
<organism evidence="1 2">
    <name type="scientific">Steinernema hermaphroditum</name>
    <dbReference type="NCBI Taxonomy" id="289476"/>
    <lineage>
        <taxon>Eukaryota</taxon>
        <taxon>Metazoa</taxon>
        <taxon>Ecdysozoa</taxon>
        <taxon>Nematoda</taxon>
        <taxon>Chromadorea</taxon>
        <taxon>Rhabditida</taxon>
        <taxon>Tylenchina</taxon>
        <taxon>Panagrolaimomorpha</taxon>
        <taxon>Strongyloidoidea</taxon>
        <taxon>Steinernematidae</taxon>
        <taxon>Steinernema</taxon>
    </lineage>
</organism>
<keyword evidence="2" id="KW-1185">Reference proteome</keyword>
<evidence type="ECO:0000313" key="1">
    <source>
        <dbReference type="EMBL" id="KAK0400998.1"/>
    </source>
</evidence>
<evidence type="ECO:0000313" key="2">
    <source>
        <dbReference type="Proteomes" id="UP001175271"/>
    </source>
</evidence>
<gene>
    <name evidence="1" type="ORF">QR680_015548</name>
</gene>
<protein>
    <submittedName>
        <fullName evidence="1">Uncharacterized protein</fullName>
    </submittedName>
</protein>
<comment type="caution">
    <text evidence="1">The sequence shown here is derived from an EMBL/GenBank/DDBJ whole genome shotgun (WGS) entry which is preliminary data.</text>
</comment>
<reference evidence="1" key="1">
    <citation type="submission" date="2023-06" db="EMBL/GenBank/DDBJ databases">
        <title>Genomic analysis of the entomopathogenic nematode Steinernema hermaphroditum.</title>
        <authorList>
            <person name="Schwarz E.M."/>
            <person name="Heppert J.K."/>
            <person name="Baniya A."/>
            <person name="Schwartz H.T."/>
            <person name="Tan C.-H."/>
            <person name="Antoshechkin I."/>
            <person name="Sternberg P.W."/>
            <person name="Goodrich-Blair H."/>
            <person name="Dillman A.R."/>
        </authorList>
    </citation>
    <scope>NUCLEOTIDE SEQUENCE</scope>
    <source>
        <strain evidence="1">PS9179</strain>
        <tissue evidence="1">Whole animal</tissue>
    </source>
</reference>
<dbReference type="Proteomes" id="UP001175271">
    <property type="component" value="Unassembled WGS sequence"/>
</dbReference>
<name>A0AA39LKY3_9BILA</name>